<sequence length="128" mass="14064">MRKKSKAQLQREESLRKARNTLQASESLQIPAEVSETATEGSNNISGCADVVPAEEDVPEFMFDFIVESDDEEEIRDDSGMDGDIATRFMDAYAKGLNGTQAAWAAQKYHGHCVLPGNILKGLEEAQN</sequence>
<accession>A0A0C9VF37</accession>
<evidence type="ECO:0000313" key="3">
    <source>
        <dbReference type="Proteomes" id="UP000054279"/>
    </source>
</evidence>
<feature type="compositionally biased region" description="Polar residues" evidence="1">
    <location>
        <begin position="36"/>
        <end position="46"/>
    </location>
</feature>
<protein>
    <submittedName>
        <fullName evidence="2">Uncharacterized protein</fullName>
    </submittedName>
</protein>
<proteinExistence type="predicted"/>
<dbReference type="AlphaFoldDB" id="A0A0C9VF37"/>
<dbReference type="EMBL" id="KN837148">
    <property type="protein sequence ID" value="KIJ39992.1"/>
    <property type="molecule type" value="Genomic_DNA"/>
</dbReference>
<evidence type="ECO:0000313" key="2">
    <source>
        <dbReference type="EMBL" id="KIJ39992.1"/>
    </source>
</evidence>
<feature type="region of interest" description="Disordered" evidence="1">
    <location>
        <begin position="1"/>
        <end position="46"/>
    </location>
</feature>
<gene>
    <name evidence="2" type="ORF">M422DRAFT_257313</name>
</gene>
<reference evidence="2 3" key="1">
    <citation type="submission" date="2014-06" db="EMBL/GenBank/DDBJ databases">
        <title>Evolutionary Origins and Diversification of the Mycorrhizal Mutualists.</title>
        <authorList>
            <consortium name="DOE Joint Genome Institute"/>
            <consortium name="Mycorrhizal Genomics Consortium"/>
            <person name="Kohler A."/>
            <person name="Kuo A."/>
            <person name="Nagy L.G."/>
            <person name="Floudas D."/>
            <person name="Copeland A."/>
            <person name="Barry K.W."/>
            <person name="Cichocki N."/>
            <person name="Veneault-Fourrey C."/>
            <person name="LaButti K."/>
            <person name="Lindquist E.A."/>
            <person name="Lipzen A."/>
            <person name="Lundell T."/>
            <person name="Morin E."/>
            <person name="Murat C."/>
            <person name="Riley R."/>
            <person name="Ohm R."/>
            <person name="Sun H."/>
            <person name="Tunlid A."/>
            <person name="Henrissat B."/>
            <person name="Grigoriev I.V."/>
            <person name="Hibbett D.S."/>
            <person name="Martin F."/>
        </authorList>
    </citation>
    <scope>NUCLEOTIDE SEQUENCE [LARGE SCALE GENOMIC DNA]</scope>
    <source>
        <strain evidence="2 3">SS14</strain>
    </source>
</reference>
<keyword evidence="3" id="KW-1185">Reference proteome</keyword>
<organism evidence="2 3">
    <name type="scientific">Sphaerobolus stellatus (strain SS14)</name>
    <dbReference type="NCBI Taxonomy" id="990650"/>
    <lineage>
        <taxon>Eukaryota</taxon>
        <taxon>Fungi</taxon>
        <taxon>Dikarya</taxon>
        <taxon>Basidiomycota</taxon>
        <taxon>Agaricomycotina</taxon>
        <taxon>Agaricomycetes</taxon>
        <taxon>Phallomycetidae</taxon>
        <taxon>Geastrales</taxon>
        <taxon>Sphaerobolaceae</taxon>
        <taxon>Sphaerobolus</taxon>
    </lineage>
</organism>
<dbReference type="Proteomes" id="UP000054279">
    <property type="component" value="Unassembled WGS sequence"/>
</dbReference>
<evidence type="ECO:0000256" key="1">
    <source>
        <dbReference type="SAM" id="MobiDB-lite"/>
    </source>
</evidence>
<name>A0A0C9VF37_SPHS4</name>
<dbReference type="HOGENOM" id="CLU_160879_0_0_1"/>